<sequence length="371" mass="39477">MHAAGATGTAADVAGSWVEHLRAGGTTPWRSWRESHPAGPAPVPPVVPGAQQLELLRRCNLAGPVPAPLATRVLEASAPGRGRPDLQLEGAAERLAFGPPPVDPADLPDDELIRVAAGLLAEDVVADGLPDPHHVPGARWFRTRYRVTGDPLLAAAARRDLTRRGRPPGGRGAVVLVLGADLGQLLADVWTDRCLADGAPAWSDWVDRLARRGPLPPRADLAHTAASWAARVGRDRVHVVLDPAAAPRLVGVRRALATPTPLSADATELSRRVGQVLGLLAVPPARADLLEHTLRPRLAAVGGAPLTLPARHQRWARLRAVRVQKALLRAGYPVHGDPDRLLPVLRDGVEQPDDAGVLQLAMRLLLEKRSE</sequence>
<evidence type="ECO:0000256" key="1">
    <source>
        <dbReference type="SAM" id="MobiDB-lite"/>
    </source>
</evidence>
<evidence type="ECO:0000313" key="2">
    <source>
        <dbReference type="EMBL" id="MBZ5739324.1"/>
    </source>
</evidence>
<protein>
    <submittedName>
        <fullName evidence="2">Uncharacterized protein</fullName>
    </submittedName>
</protein>
<dbReference type="Proteomes" id="UP000780875">
    <property type="component" value="Unassembled WGS sequence"/>
</dbReference>
<dbReference type="RefSeq" id="WP_224123695.1">
    <property type="nucleotide sequence ID" value="NZ_JAIQZJ010000008.1"/>
</dbReference>
<proteinExistence type="predicted"/>
<organism evidence="2 3">
    <name type="scientific">Nocardioides mangrovi</name>
    <dbReference type="NCBI Taxonomy" id="2874580"/>
    <lineage>
        <taxon>Bacteria</taxon>
        <taxon>Bacillati</taxon>
        <taxon>Actinomycetota</taxon>
        <taxon>Actinomycetes</taxon>
        <taxon>Propionibacteriales</taxon>
        <taxon>Nocardioidaceae</taxon>
        <taxon>Nocardioides</taxon>
    </lineage>
</organism>
<dbReference type="EMBL" id="JAIQZJ010000008">
    <property type="protein sequence ID" value="MBZ5739324.1"/>
    <property type="molecule type" value="Genomic_DNA"/>
</dbReference>
<comment type="caution">
    <text evidence="2">The sequence shown here is derived from an EMBL/GenBank/DDBJ whole genome shotgun (WGS) entry which is preliminary data.</text>
</comment>
<name>A0ABS7UE97_9ACTN</name>
<accession>A0ABS7UE97</accession>
<keyword evidence="3" id="KW-1185">Reference proteome</keyword>
<reference evidence="2 3" key="1">
    <citation type="submission" date="2021-09" db="EMBL/GenBank/DDBJ databases">
        <title>Whole genome sequence of Nocardioides sp. GBK3QG-3.</title>
        <authorList>
            <person name="Tuo L."/>
        </authorList>
    </citation>
    <scope>NUCLEOTIDE SEQUENCE [LARGE SCALE GENOMIC DNA]</scope>
    <source>
        <strain evidence="2 3">GBK3QG-3</strain>
    </source>
</reference>
<feature type="region of interest" description="Disordered" evidence="1">
    <location>
        <begin position="27"/>
        <end position="46"/>
    </location>
</feature>
<gene>
    <name evidence="2" type="ORF">K8U61_14210</name>
</gene>
<evidence type="ECO:0000313" key="3">
    <source>
        <dbReference type="Proteomes" id="UP000780875"/>
    </source>
</evidence>